<dbReference type="Proteomes" id="UP000176897">
    <property type="component" value="Unassembled WGS sequence"/>
</dbReference>
<name>A0A1F7URP3_9BACT</name>
<organism evidence="2 3">
    <name type="scientific">Candidatus Uhrbacteria bacterium RIFCSPLOWO2_01_FULL_47_24</name>
    <dbReference type="NCBI Taxonomy" id="1802401"/>
    <lineage>
        <taxon>Bacteria</taxon>
        <taxon>Candidatus Uhriibacteriota</taxon>
    </lineage>
</organism>
<dbReference type="AlphaFoldDB" id="A0A1F7URP3"/>
<dbReference type="InterPro" id="IPR002850">
    <property type="entry name" value="PIN_toxin-like"/>
</dbReference>
<dbReference type="InterPro" id="IPR029060">
    <property type="entry name" value="PIN-like_dom_sf"/>
</dbReference>
<proteinExistence type="predicted"/>
<evidence type="ECO:0000313" key="2">
    <source>
        <dbReference type="EMBL" id="OGL80960.1"/>
    </source>
</evidence>
<dbReference type="STRING" id="1802401.A3B21_03265"/>
<dbReference type="Pfam" id="PF13470">
    <property type="entry name" value="PIN_3"/>
    <property type="match status" value="1"/>
</dbReference>
<dbReference type="PANTHER" id="PTHR34610:SF3">
    <property type="entry name" value="SSL7007 PROTEIN"/>
    <property type="match status" value="1"/>
</dbReference>
<dbReference type="InterPro" id="IPR002716">
    <property type="entry name" value="PIN_dom"/>
</dbReference>
<dbReference type="PANTHER" id="PTHR34610">
    <property type="entry name" value="SSL7007 PROTEIN"/>
    <property type="match status" value="1"/>
</dbReference>
<dbReference type="NCBIfam" id="TIGR00305">
    <property type="entry name" value="putative toxin-antitoxin system toxin component, PIN family"/>
    <property type="match status" value="1"/>
</dbReference>
<feature type="domain" description="PIN" evidence="1">
    <location>
        <begin position="3"/>
        <end position="109"/>
    </location>
</feature>
<evidence type="ECO:0000313" key="3">
    <source>
        <dbReference type="Proteomes" id="UP000176897"/>
    </source>
</evidence>
<accession>A0A1F7URP3</accession>
<dbReference type="EMBL" id="MGEJ01000012">
    <property type="protein sequence ID" value="OGL80960.1"/>
    <property type="molecule type" value="Genomic_DNA"/>
</dbReference>
<comment type="caution">
    <text evidence="2">The sequence shown here is derived from an EMBL/GenBank/DDBJ whole genome shotgun (WGS) entry which is preliminary data.</text>
</comment>
<sequence>MERIVLDSNVLVSAFAMPYGVVGQIFDAWQERRFLLVTSDYIINEIGRILEIKIGLEQDFILHRIEEIYYIAEVVEPAVVNHQNIDENDLPILGTAVAGYAGTIVTGDNVLLKLRTFRGIRIISPRDFLDELNGI</sequence>
<reference evidence="2 3" key="1">
    <citation type="journal article" date="2016" name="Nat. Commun.">
        <title>Thousands of microbial genomes shed light on interconnected biogeochemical processes in an aquifer system.</title>
        <authorList>
            <person name="Anantharaman K."/>
            <person name="Brown C.T."/>
            <person name="Hug L.A."/>
            <person name="Sharon I."/>
            <person name="Castelle C.J."/>
            <person name="Probst A.J."/>
            <person name="Thomas B.C."/>
            <person name="Singh A."/>
            <person name="Wilkins M.J."/>
            <person name="Karaoz U."/>
            <person name="Brodie E.L."/>
            <person name="Williams K.H."/>
            <person name="Hubbard S.S."/>
            <person name="Banfield J.F."/>
        </authorList>
    </citation>
    <scope>NUCLEOTIDE SEQUENCE [LARGE SCALE GENOMIC DNA]</scope>
</reference>
<dbReference type="SUPFAM" id="SSF88723">
    <property type="entry name" value="PIN domain-like"/>
    <property type="match status" value="1"/>
</dbReference>
<protein>
    <submittedName>
        <fullName evidence="2">Putative toxin-antitoxin system toxin component, PIN family</fullName>
    </submittedName>
</protein>
<evidence type="ECO:0000259" key="1">
    <source>
        <dbReference type="Pfam" id="PF13470"/>
    </source>
</evidence>
<gene>
    <name evidence="2" type="ORF">A3B21_03265</name>
</gene>